<dbReference type="Pfam" id="PF02798">
    <property type="entry name" value="GST_N"/>
    <property type="match status" value="1"/>
</dbReference>
<protein>
    <recommendedName>
        <fullName evidence="1">GST N-terminal domain-containing protein</fullName>
    </recommendedName>
</protein>
<comment type="caution">
    <text evidence="2">The sequence shown here is derived from an EMBL/GenBank/DDBJ whole genome shotgun (WGS) entry which is preliminary data.</text>
</comment>
<dbReference type="Pfam" id="PF14497">
    <property type="entry name" value="GST_C_3"/>
    <property type="match status" value="1"/>
</dbReference>
<dbReference type="OrthoDB" id="414243at2759"/>
<accession>A0A9N9U8P1</accession>
<dbReference type="InterPro" id="IPR036282">
    <property type="entry name" value="Glutathione-S-Trfase_C_sf"/>
</dbReference>
<dbReference type="InterPro" id="IPR050213">
    <property type="entry name" value="GST_superfamily"/>
</dbReference>
<organism evidence="2 3">
    <name type="scientific">Clonostachys byssicola</name>
    <dbReference type="NCBI Taxonomy" id="160290"/>
    <lineage>
        <taxon>Eukaryota</taxon>
        <taxon>Fungi</taxon>
        <taxon>Dikarya</taxon>
        <taxon>Ascomycota</taxon>
        <taxon>Pezizomycotina</taxon>
        <taxon>Sordariomycetes</taxon>
        <taxon>Hypocreomycetidae</taxon>
        <taxon>Hypocreales</taxon>
        <taxon>Bionectriaceae</taxon>
        <taxon>Clonostachys</taxon>
    </lineage>
</organism>
<dbReference type="GO" id="GO:0004364">
    <property type="term" value="F:glutathione transferase activity"/>
    <property type="evidence" value="ECO:0007669"/>
    <property type="project" value="TreeGrafter"/>
</dbReference>
<dbReference type="CDD" id="cd03039">
    <property type="entry name" value="GST_N_Sigma_like"/>
    <property type="match status" value="1"/>
</dbReference>
<dbReference type="SUPFAM" id="SSF52833">
    <property type="entry name" value="Thioredoxin-like"/>
    <property type="match status" value="1"/>
</dbReference>
<dbReference type="GO" id="GO:0006749">
    <property type="term" value="P:glutathione metabolic process"/>
    <property type="evidence" value="ECO:0007669"/>
    <property type="project" value="TreeGrafter"/>
</dbReference>
<dbReference type="Gene3D" id="3.40.30.10">
    <property type="entry name" value="Glutaredoxin"/>
    <property type="match status" value="1"/>
</dbReference>
<dbReference type="PANTHER" id="PTHR11571:SF150">
    <property type="entry name" value="GLUTATHIONE S-TRANSFERASE"/>
    <property type="match status" value="1"/>
</dbReference>
<gene>
    <name evidence="2" type="ORF">CBYS24578_00011179</name>
</gene>
<evidence type="ECO:0000259" key="1">
    <source>
        <dbReference type="PROSITE" id="PS50404"/>
    </source>
</evidence>
<dbReference type="Gene3D" id="1.20.1050.10">
    <property type="match status" value="1"/>
</dbReference>
<dbReference type="InterPro" id="IPR036249">
    <property type="entry name" value="Thioredoxin-like_sf"/>
</dbReference>
<dbReference type="Proteomes" id="UP000754883">
    <property type="component" value="Unassembled WGS sequence"/>
</dbReference>
<reference evidence="3" key="1">
    <citation type="submission" date="2019-06" db="EMBL/GenBank/DDBJ databases">
        <authorList>
            <person name="Broberg M."/>
        </authorList>
    </citation>
    <scope>NUCLEOTIDE SEQUENCE [LARGE SCALE GENOMIC DNA]</scope>
</reference>
<dbReference type="PANTHER" id="PTHR11571">
    <property type="entry name" value="GLUTATHIONE S-TRANSFERASE"/>
    <property type="match status" value="1"/>
</dbReference>
<evidence type="ECO:0000313" key="2">
    <source>
        <dbReference type="EMBL" id="CAG9982904.1"/>
    </source>
</evidence>
<proteinExistence type="predicted"/>
<dbReference type="InterPro" id="IPR004046">
    <property type="entry name" value="GST_C"/>
</dbReference>
<feature type="domain" description="GST N-terminal" evidence="1">
    <location>
        <begin position="8"/>
        <end position="92"/>
    </location>
</feature>
<name>A0A9N9U8P1_9HYPO</name>
<dbReference type="EMBL" id="CABFNO020001350">
    <property type="protein sequence ID" value="CAG9982904.1"/>
    <property type="molecule type" value="Genomic_DNA"/>
</dbReference>
<dbReference type="PROSITE" id="PS50404">
    <property type="entry name" value="GST_NTER"/>
    <property type="match status" value="1"/>
</dbReference>
<dbReference type="AlphaFoldDB" id="A0A9N9U8P1"/>
<sequence>MSSSSTLPVYHYLDIGRLGRGEVLFLFLKDAGIEVKDVRYAWDDTWPKTSEKLVQQGLTRTGKLPVLEYNGLKLSQHVPILRYLARELGSYDGVTSVEKFTVDSVADLYVDWRYEWVACLPKPSDDYKASRPKYVDLIAQYYADTEGPYLLGDKITYVDFAIYQSIDNDKRVGAAVSDQLSDQRLAIHMLICENQAKLPKSLLNLVEAIEARPNIAAYLKENKAA</sequence>
<reference evidence="2 3" key="2">
    <citation type="submission" date="2021-10" db="EMBL/GenBank/DDBJ databases">
        <authorList>
            <person name="Piombo E."/>
        </authorList>
    </citation>
    <scope>NUCLEOTIDE SEQUENCE [LARGE SCALE GENOMIC DNA]</scope>
</reference>
<evidence type="ECO:0000313" key="3">
    <source>
        <dbReference type="Proteomes" id="UP000754883"/>
    </source>
</evidence>
<dbReference type="SUPFAM" id="SSF47616">
    <property type="entry name" value="GST C-terminal domain-like"/>
    <property type="match status" value="1"/>
</dbReference>
<dbReference type="InterPro" id="IPR004045">
    <property type="entry name" value="Glutathione_S-Trfase_N"/>
</dbReference>
<keyword evidence="3" id="KW-1185">Reference proteome</keyword>